<dbReference type="InterPro" id="IPR036208">
    <property type="entry name" value="VHL_sf"/>
</dbReference>
<name>A0AAW0AV84_9AGAR</name>
<gene>
    <name evidence="2" type="ORF">R3P38DRAFT_3201921</name>
</gene>
<proteinExistence type="predicted"/>
<dbReference type="Pfam" id="PF01847">
    <property type="entry name" value="VHL"/>
    <property type="match status" value="1"/>
</dbReference>
<protein>
    <recommendedName>
        <fullName evidence="1">von Hippel-Lindau disease tumour suppressor beta domain-containing protein</fullName>
    </recommendedName>
</protein>
<dbReference type="EMBL" id="JAWWNJ010000048">
    <property type="protein sequence ID" value="KAK7017404.1"/>
    <property type="molecule type" value="Genomic_DNA"/>
</dbReference>
<dbReference type="SUPFAM" id="SSF49468">
    <property type="entry name" value="VHL"/>
    <property type="match status" value="1"/>
</dbReference>
<evidence type="ECO:0000313" key="2">
    <source>
        <dbReference type="EMBL" id="KAK7017404.1"/>
    </source>
</evidence>
<comment type="caution">
    <text evidence="2">The sequence shown here is derived from an EMBL/GenBank/DDBJ whole genome shotgun (WGS) entry which is preliminary data.</text>
</comment>
<evidence type="ECO:0000259" key="1">
    <source>
        <dbReference type="Pfam" id="PF01847"/>
    </source>
</evidence>
<organism evidence="2 3">
    <name type="scientific">Favolaschia claudopus</name>
    <dbReference type="NCBI Taxonomy" id="2862362"/>
    <lineage>
        <taxon>Eukaryota</taxon>
        <taxon>Fungi</taxon>
        <taxon>Dikarya</taxon>
        <taxon>Basidiomycota</taxon>
        <taxon>Agaricomycotina</taxon>
        <taxon>Agaricomycetes</taxon>
        <taxon>Agaricomycetidae</taxon>
        <taxon>Agaricales</taxon>
        <taxon>Marasmiineae</taxon>
        <taxon>Mycenaceae</taxon>
        <taxon>Favolaschia</taxon>
    </lineage>
</organism>
<dbReference type="Proteomes" id="UP001362999">
    <property type="component" value="Unassembled WGS sequence"/>
</dbReference>
<dbReference type="Gene3D" id="2.60.40.780">
    <property type="entry name" value="von Hippel-Lindau disease tumour suppressor, beta domain"/>
    <property type="match status" value="1"/>
</dbReference>
<dbReference type="InterPro" id="IPR024053">
    <property type="entry name" value="VHL_beta_dom"/>
</dbReference>
<dbReference type="InterPro" id="IPR037140">
    <property type="entry name" value="VHL_beta_dom_sf"/>
</dbReference>
<accession>A0AAW0AV84</accession>
<dbReference type="AlphaFoldDB" id="A0AAW0AV84"/>
<reference evidence="2 3" key="1">
    <citation type="journal article" date="2024" name="J Genomics">
        <title>Draft genome sequencing and assembly of Favolaschia claudopus CIRM-BRFM 2984 isolated from oak limbs.</title>
        <authorList>
            <person name="Navarro D."/>
            <person name="Drula E."/>
            <person name="Chaduli D."/>
            <person name="Cazenave R."/>
            <person name="Ahrendt S."/>
            <person name="Wang J."/>
            <person name="Lipzen A."/>
            <person name="Daum C."/>
            <person name="Barry K."/>
            <person name="Grigoriev I.V."/>
            <person name="Favel A."/>
            <person name="Rosso M.N."/>
            <person name="Martin F."/>
        </authorList>
    </citation>
    <scope>NUCLEOTIDE SEQUENCE [LARGE SCALE GENOMIC DNA]</scope>
    <source>
        <strain evidence="2 3">CIRM-BRFM 2984</strain>
    </source>
</reference>
<sequence>MSALQFVIVQPIGVYNEPSLRSANSNTQAALTFVNFRAAPVHLWWISFDAKRISYGTVAGDGGKMDMPTYLTHPWVITDGQSDEALGIWFPVPGKGLVVVT</sequence>
<feature type="domain" description="von Hippel-Lindau disease tumour suppressor beta" evidence="1">
    <location>
        <begin position="20"/>
        <end position="87"/>
    </location>
</feature>
<keyword evidence="3" id="KW-1185">Reference proteome</keyword>
<evidence type="ECO:0000313" key="3">
    <source>
        <dbReference type="Proteomes" id="UP001362999"/>
    </source>
</evidence>